<keyword evidence="8" id="KW-1185">Reference proteome</keyword>
<feature type="region of interest" description="Disordered" evidence="6">
    <location>
        <begin position="42"/>
        <end position="62"/>
    </location>
</feature>
<evidence type="ECO:0000256" key="1">
    <source>
        <dbReference type="ARBA" id="ARBA00022694"/>
    </source>
</evidence>
<dbReference type="SUPFAM" id="SSF54211">
    <property type="entry name" value="Ribosomal protein S5 domain 2-like"/>
    <property type="match status" value="1"/>
</dbReference>
<evidence type="ECO:0000256" key="2">
    <source>
        <dbReference type="ARBA" id="ARBA00022722"/>
    </source>
</evidence>
<keyword evidence="3" id="KW-0255">Endonuclease</keyword>
<keyword evidence="1" id="KW-0819">tRNA processing</keyword>
<evidence type="ECO:0000256" key="4">
    <source>
        <dbReference type="ARBA" id="ARBA00022801"/>
    </source>
</evidence>
<evidence type="ECO:0000256" key="6">
    <source>
        <dbReference type="SAM" id="MobiDB-lite"/>
    </source>
</evidence>
<evidence type="ECO:0000313" key="8">
    <source>
        <dbReference type="Proteomes" id="UP000267251"/>
    </source>
</evidence>
<dbReference type="OrthoDB" id="10503830at2759"/>
<evidence type="ECO:0000313" key="7">
    <source>
        <dbReference type="EMBL" id="RKP13217.1"/>
    </source>
</evidence>
<dbReference type="GO" id="GO:0008033">
    <property type="term" value="P:tRNA processing"/>
    <property type="evidence" value="ECO:0007669"/>
    <property type="project" value="UniProtKB-KW"/>
</dbReference>
<dbReference type="Proteomes" id="UP000267251">
    <property type="component" value="Unassembled WGS sequence"/>
</dbReference>
<dbReference type="Gene3D" id="3.30.230.10">
    <property type="match status" value="1"/>
</dbReference>
<keyword evidence="5" id="KW-0694">RNA-binding</keyword>
<protein>
    <submittedName>
        <fullName evidence="7">Uncharacterized protein</fullName>
    </submittedName>
</protein>
<keyword evidence="4" id="KW-0378">Hydrolase</keyword>
<dbReference type="EMBL" id="KZ988080">
    <property type="protein sequence ID" value="RKP13217.1"/>
    <property type="molecule type" value="Genomic_DNA"/>
</dbReference>
<dbReference type="InterPro" id="IPR014721">
    <property type="entry name" value="Ribsml_uS5_D2-typ_fold_subgr"/>
</dbReference>
<dbReference type="Pfam" id="PF00825">
    <property type="entry name" value="Ribonuclease_P"/>
    <property type="match status" value="1"/>
</dbReference>
<gene>
    <name evidence="7" type="ORF">BJ684DRAFT_20278</name>
</gene>
<sequence length="193" mass="22044">MLCRMGLGLTSDLLPIRHLTRPFLSAGLVFARGAAYRPPLTIVSRRPPPDIPQGKDEVPRNPRPLPAMTTEEVSAHFVNRSLSFACTDAFTLKVSPWPRCAVVRDKKTYEILIGPRVAYVNSKKSVDNRAVYRNRARRRLDRAAKAILPLYAQPRYDYVFFLREPCITQHMDVLKNNILLALKRVHCLRLPVK</sequence>
<dbReference type="InterPro" id="IPR000100">
    <property type="entry name" value="RNase_P"/>
</dbReference>
<reference evidence="8" key="1">
    <citation type="journal article" date="2018" name="Nat. Microbiol.">
        <title>Leveraging single-cell genomics to expand the fungal tree of life.</title>
        <authorList>
            <person name="Ahrendt S.R."/>
            <person name="Quandt C.A."/>
            <person name="Ciobanu D."/>
            <person name="Clum A."/>
            <person name="Salamov A."/>
            <person name="Andreopoulos B."/>
            <person name="Cheng J.F."/>
            <person name="Woyke T."/>
            <person name="Pelin A."/>
            <person name="Henrissat B."/>
            <person name="Reynolds N.K."/>
            <person name="Benny G.L."/>
            <person name="Smith M.E."/>
            <person name="James T.Y."/>
            <person name="Grigoriev I.V."/>
        </authorList>
    </citation>
    <scope>NUCLEOTIDE SEQUENCE [LARGE SCALE GENOMIC DNA]</scope>
</reference>
<organism evidence="7 8">
    <name type="scientific">Piptocephalis cylindrospora</name>
    <dbReference type="NCBI Taxonomy" id="1907219"/>
    <lineage>
        <taxon>Eukaryota</taxon>
        <taxon>Fungi</taxon>
        <taxon>Fungi incertae sedis</taxon>
        <taxon>Zoopagomycota</taxon>
        <taxon>Zoopagomycotina</taxon>
        <taxon>Zoopagomycetes</taxon>
        <taxon>Zoopagales</taxon>
        <taxon>Piptocephalidaceae</taxon>
        <taxon>Piptocephalis</taxon>
    </lineage>
</organism>
<dbReference type="GO" id="GO:0000049">
    <property type="term" value="F:tRNA binding"/>
    <property type="evidence" value="ECO:0007669"/>
    <property type="project" value="InterPro"/>
</dbReference>
<name>A0A4P9Y2X1_9FUNG</name>
<dbReference type="InterPro" id="IPR020568">
    <property type="entry name" value="Ribosomal_Su5_D2-typ_SF"/>
</dbReference>
<accession>A0A4P9Y2X1</accession>
<dbReference type="GO" id="GO:0004526">
    <property type="term" value="F:ribonuclease P activity"/>
    <property type="evidence" value="ECO:0007669"/>
    <property type="project" value="InterPro"/>
</dbReference>
<proteinExistence type="predicted"/>
<evidence type="ECO:0000256" key="3">
    <source>
        <dbReference type="ARBA" id="ARBA00022759"/>
    </source>
</evidence>
<dbReference type="AlphaFoldDB" id="A0A4P9Y2X1"/>
<evidence type="ECO:0000256" key="5">
    <source>
        <dbReference type="ARBA" id="ARBA00022884"/>
    </source>
</evidence>
<keyword evidence="2" id="KW-0540">Nuclease</keyword>